<proteinExistence type="predicted"/>
<dbReference type="AlphaFoldDB" id="A0A4R6Y4W2"/>
<dbReference type="Proteomes" id="UP000294480">
    <property type="component" value="Unassembled WGS sequence"/>
</dbReference>
<organism evidence="6 7">
    <name type="scientific">Hydromonas duriensis</name>
    <dbReference type="NCBI Taxonomy" id="1527608"/>
    <lineage>
        <taxon>Bacteria</taxon>
        <taxon>Pseudomonadati</taxon>
        <taxon>Pseudomonadota</taxon>
        <taxon>Betaproteobacteria</taxon>
        <taxon>Burkholderiales</taxon>
        <taxon>Burkholderiaceae</taxon>
        <taxon>Hydromonas</taxon>
    </lineage>
</organism>
<reference evidence="6 7" key="1">
    <citation type="submission" date="2019-03" db="EMBL/GenBank/DDBJ databases">
        <title>Genomic Encyclopedia of Type Strains, Phase IV (KMG-IV): sequencing the most valuable type-strain genomes for metagenomic binning, comparative biology and taxonomic classification.</title>
        <authorList>
            <person name="Goeker M."/>
        </authorList>
    </citation>
    <scope>NUCLEOTIDE SEQUENCE [LARGE SCALE GENOMIC DNA]</scope>
    <source>
        <strain evidence="6 7">DSM 102852</strain>
    </source>
</reference>
<evidence type="ECO:0000256" key="2">
    <source>
        <dbReference type="ARBA" id="ARBA00022801"/>
    </source>
</evidence>
<dbReference type="GO" id="GO:0016787">
    <property type="term" value="F:hydrolase activity"/>
    <property type="evidence" value="ECO:0007669"/>
    <property type="project" value="UniProtKB-KW"/>
</dbReference>
<keyword evidence="2" id="KW-0378">Hydrolase</keyword>
<dbReference type="Gene3D" id="3.40.50.300">
    <property type="entry name" value="P-loop containing nucleotide triphosphate hydrolases"/>
    <property type="match status" value="2"/>
</dbReference>
<dbReference type="SUPFAM" id="SSF52540">
    <property type="entry name" value="P-loop containing nucleoside triphosphate hydrolases"/>
    <property type="match status" value="1"/>
</dbReference>
<dbReference type="GO" id="GO:0000725">
    <property type="term" value="P:recombinational repair"/>
    <property type="evidence" value="ECO:0007669"/>
    <property type="project" value="TreeGrafter"/>
</dbReference>
<keyword evidence="7" id="KW-1185">Reference proteome</keyword>
<dbReference type="PANTHER" id="PTHR11070">
    <property type="entry name" value="UVRD / RECB / PCRA DNA HELICASE FAMILY MEMBER"/>
    <property type="match status" value="1"/>
</dbReference>
<keyword evidence="4" id="KW-0067">ATP-binding</keyword>
<dbReference type="PANTHER" id="PTHR11070:SF3">
    <property type="entry name" value="DNA 3'-5' HELICASE"/>
    <property type="match status" value="1"/>
</dbReference>
<evidence type="ECO:0000313" key="6">
    <source>
        <dbReference type="EMBL" id="TDR28994.1"/>
    </source>
</evidence>
<dbReference type="InterPro" id="IPR014016">
    <property type="entry name" value="UvrD-like_ATP-bd"/>
</dbReference>
<keyword evidence="1" id="KW-0547">Nucleotide-binding</keyword>
<dbReference type="InterPro" id="IPR000212">
    <property type="entry name" value="DNA_helicase_UvrD/REP"/>
</dbReference>
<accession>A0A4R6Y4W2</accession>
<evidence type="ECO:0000256" key="4">
    <source>
        <dbReference type="ARBA" id="ARBA00022840"/>
    </source>
</evidence>
<gene>
    <name evidence="6" type="ORF">DFR44_12921</name>
</gene>
<dbReference type="GO" id="GO:0043138">
    <property type="term" value="F:3'-5' DNA helicase activity"/>
    <property type="evidence" value="ECO:0007669"/>
    <property type="project" value="TreeGrafter"/>
</dbReference>
<evidence type="ECO:0000256" key="3">
    <source>
        <dbReference type="ARBA" id="ARBA00022806"/>
    </source>
</evidence>
<dbReference type="EMBL" id="SNZE01000029">
    <property type="protein sequence ID" value="TDR28994.1"/>
    <property type="molecule type" value="Genomic_DNA"/>
</dbReference>
<dbReference type="Pfam" id="PF00580">
    <property type="entry name" value="UvrD-helicase"/>
    <property type="match status" value="1"/>
</dbReference>
<name>A0A4R6Y4W2_9BURK</name>
<dbReference type="GO" id="GO:0005524">
    <property type="term" value="F:ATP binding"/>
    <property type="evidence" value="ECO:0007669"/>
    <property type="project" value="UniProtKB-KW"/>
</dbReference>
<dbReference type="GO" id="GO:0005829">
    <property type="term" value="C:cytosol"/>
    <property type="evidence" value="ECO:0007669"/>
    <property type="project" value="TreeGrafter"/>
</dbReference>
<dbReference type="RefSeq" id="WP_133621427.1">
    <property type="nucleotide sequence ID" value="NZ_SNZE01000029.1"/>
</dbReference>
<protein>
    <submittedName>
        <fullName evidence="6">DNA helicase-2/ATP-dependent DNA helicase PcrA</fullName>
    </submittedName>
</protein>
<dbReference type="InterPro" id="IPR027417">
    <property type="entry name" value="P-loop_NTPase"/>
</dbReference>
<sequence length="524" mass="60783">MFGMITHPDGDVVVNSDYFEGKTIQYKEYLLIREGLISHDEVIAVAYEMFKKFPKLCLILKSAYPFILVDEYQDTSKNVIEILLDFLPQQEQIKCVVGLFGDAMQSIYDDGVGDVKGYVSSGNLVEIQKKQNRRNPRLVFELANKLRTDGITQVSSTDKSAPNMLNDCVKEGVIQFYYSNGKQQLESLKTQLGWDFTDTQNVKILNLTHNLIAEKAGFSELMAIYDKDRILEYKNNIKKFIKDKELKISNFSSMTFGEVIDKLKELNPAHLNELEPKRVQAEFMVTYPHLLVFAKSLNFELFQKIYLDKDSLIDNGTSSQSKQDDLIRHLHKLQRNISLYETKQFNEFLRVTEYKIKKMENKIELEDSIKALATMSDNTIEEVIEFADQKNICIKDDRLNNFIAKFPYIYERVKTVKYQEFRNLYQYLSGSTPYSTQHKVKGTEYSKVLVILDNGGWNNYNFNCLFCSQGCKDTVVNRTLKLFYVCCTRAKEELVVYFHEPKNEVISEARLWFGNTTEITAQTS</sequence>
<evidence type="ECO:0000259" key="5">
    <source>
        <dbReference type="Pfam" id="PF00580"/>
    </source>
</evidence>
<dbReference type="GO" id="GO:0003677">
    <property type="term" value="F:DNA binding"/>
    <property type="evidence" value="ECO:0007669"/>
    <property type="project" value="InterPro"/>
</dbReference>
<feature type="domain" description="UvrD-like helicase ATP-binding" evidence="5">
    <location>
        <begin position="30"/>
        <end position="109"/>
    </location>
</feature>
<keyword evidence="3 6" id="KW-0347">Helicase</keyword>
<comment type="caution">
    <text evidence="6">The sequence shown here is derived from an EMBL/GenBank/DDBJ whole genome shotgun (WGS) entry which is preliminary data.</text>
</comment>
<evidence type="ECO:0000256" key="1">
    <source>
        <dbReference type="ARBA" id="ARBA00022741"/>
    </source>
</evidence>
<evidence type="ECO:0000313" key="7">
    <source>
        <dbReference type="Proteomes" id="UP000294480"/>
    </source>
</evidence>
<dbReference type="OrthoDB" id="384988at2"/>